<proteinExistence type="predicted"/>
<feature type="compositionally biased region" description="Basic and acidic residues" evidence="1">
    <location>
        <begin position="1182"/>
        <end position="1191"/>
    </location>
</feature>
<feature type="compositionally biased region" description="Polar residues" evidence="1">
    <location>
        <begin position="1196"/>
        <end position="1215"/>
    </location>
</feature>
<keyword evidence="3" id="KW-1185">Reference proteome</keyword>
<feature type="region of interest" description="Disordered" evidence="1">
    <location>
        <begin position="215"/>
        <end position="235"/>
    </location>
</feature>
<evidence type="ECO:0000313" key="3">
    <source>
        <dbReference type="Proteomes" id="UP000248349"/>
    </source>
</evidence>
<organism evidence="2 3">
    <name type="scientific">Aspergillus saccharolyticus JOP 1030-1</name>
    <dbReference type="NCBI Taxonomy" id="1450539"/>
    <lineage>
        <taxon>Eukaryota</taxon>
        <taxon>Fungi</taxon>
        <taxon>Dikarya</taxon>
        <taxon>Ascomycota</taxon>
        <taxon>Pezizomycotina</taxon>
        <taxon>Eurotiomycetes</taxon>
        <taxon>Eurotiomycetidae</taxon>
        <taxon>Eurotiales</taxon>
        <taxon>Aspergillaceae</taxon>
        <taxon>Aspergillus</taxon>
        <taxon>Aspergillus subgen. Circumdati</taxon>
    </lineage>
</organism>
<feature type="region of interest" description="Disordered" evidence="1">
    <location>
        <begin position="1017"/>
        <end position="1054"/>
    </location>
</feature>
<evidence type="ECO:0008006" key="4">
    <source>
        <dbReference type="Google" id="ProtNLM"/>
    </source>
</evidence>
<accession>A0A318ZNQ4</accession>
<feature type="compositionally biased region" description="Polar residues" evidence="1">
    <location>
        <begin position="566"/>
        <end position="579"/>
    </location>
</feature>
<name>A0A318ZNQ4_9EURO</name>
<feature type="region of interest" description="Disordered" evidence="1">
    <location>
        <begin position="258"/>
        <end position="373"/>
    </location>
</feature>
<evidence type="ECO:0000313" key="2">
    <source>
        <dbReference type="EMBL" id="PYH48154.1"/>
    </source>
</evidence>
<feature type="compositionally biased region" description="Low complexity" evidence="1">
    <location>
        <begin position="258"/>
        <end position="271"/>
    </location>
</feature>
<feature type="region of interest" description="Disordered" evidence="1">
    <location>
        <begin position="523"/>
        <end position="609"/>
    </location>
</feature>
<protein>
    <recommendedName>
        <fullName evidence="4">F-box domain-containing protein</fullName>
    </recommendedName>
</protein>
<feature type="compositionally biased region" description="Polar residues" evidence="1">
    <location>
        <begin position="277"/>
        <end position="289"/>
    </location>
</feature>
<sequence>MASAIINQLHVTTRIASKTKGLGQIIYNILLFTEYTPYLRFWGKGGPEWSCSTWRLNCDAFLVFLSPPSPRTQSITSFVHLKTLTIVSSNYSHPDSGSASVSLRLKASSKARFGTSAVREGNPSVGRMNNARRASSIEYRPTLCGVDRYLQLVPRVSPRYRKRGSGDFMSPHSLQLFEMSALDLPSHIPHQHGIQKSLNIHDLHGLDKLKSQDASWSDIDEDSESDDEFISPISDKPPSWSGTRWARFFPELASHFSLTSPTSSTPRSPSSAGLASCLNSPTSLKSPDSTVGEERPPSVSSDEASDKRSSRSTLRFSIMRPESLVSSPRRDTSLPIHASSPSLSKPFAGDGMLQDSPSRKLSRHLSFKETRERPLSRIPSFQLPPLLARRKSHHLPRGREAGNNNYRSLNSPSLPDIQENYHRPPLSQAAVVAVQNPTNFADPLQTQTRSPHNHLRLSERNSQSRRDNMGSIATRPAPISPMSIHDVQQAIKAQSREGMGQTMPDHKNKGSFSFGLSGLNQWSSPPNLHHSGNHFAGAKLIPTPPSSHLTQSENKDEVAELPGSPVNVSNGIPASSNSTREARSKHSTRSALDTKDVDNPGFKDSSPPQTIAKKANEVANHKSRYNKLNDAVLVGSSEKYFVSHSKYGGLATNTSRRQDASQTPTIYELDANSAASQIESHSNTTSTVPTLPEAMNTTLPEGVILTILRQVDSLDDLFSISLICKTFFRTFKDHELELIKDAVFAMSPPAWELRERSPPWSTDWQVLLDPDAPVPEYTPSLYLKHYAQDICTVAQLKSVILSRCSSFLRPETIRGLSGLDDALATEVDDAFWRVWTFCRIFGCGKNREGDIAGQMDWIKGGTKMADQRVSVAHSITDHYDMGSVLFEPPPGFGYGNAGGLSQEQLHTMTEIWNCLGVLLQPMHGKAKMAREAGIFDGHNVKENATAKEDAVLEEWTHYILTLGLSAVLNLGSITTDESAVAANFRKAKTMGLTNWLSSDSVASRSSFLREAVSKAYGSRGGGLSEASFRSSSPIVHDCSPVGGSAGKSDSTLEMQRRRQAAYSAQLKIRKQQTMNLPPPKPAEERPISNYEMIISRLEGKSRGPARAESLVSPPRGSSTVPGLHQRNAAPSLQQPQVRDPTDKAMDLLVRELGFKEEDAKWALKITDSGEGINASAAVSLLTREHRNRQDGRGGTTPPSGSLLSSVINSPESRTSGWKWARS</sequence>
<dbReference type="EMBL" id="KZ821222">
    <property type="protein sequence ID" value="PYH48154.1"/>
    <property type="molecule type" value="Genomic_DNA"/>
</dbReference>
<dbReference type="Proteomes" id="UP000248349">
    <property type="component" value="Unassembled WGS sequence"/>
</dbReference>
<dbReference type="GeneID" id="37077497"/>
<feature type="region of interest" description="Disordered" evidence="1">
    <location>
        <begin position="1098"/>
        <end position="1140"/>
    </location>
</feature>
<dbReference type="STRING" id="1450539.A0A318ZNQ4"/>
<feature type="compositionally biased region" description="Acidic residues" evidence="1">
    <location>
        <begin position="218"/>
        <end position="229"/>
    </location>
</feature>
<dbReference type="RefSeq" id="XP_025434136.1">
    <property type="nucleotide sequence ID" value="XM_025576268.1"/>
</dbReference>
<dbReference type="AlphaFoldDB" id="A0A318ZNQ4"/>
<feature type="region of interest" description="Disordered" evidence="1">
    <location>
        <begin position="1180"/>
        <end position="1222"/>
    </location>
</feature>
<reference evidence="2 3" key="1">
    <citation type="submission" date="2016-12" db="EMBL/GenBank/DDBJ databases">
        <title>The genomes of Aspergillus section Nigri reveals drivers in fungal speciation.</title>
        <authorList>
            <consortium name="DOE Joint Genome Institute"/>
            <person name="Vesth T.C."/>
            <person name="Nybo J."/>
            <person name="Theobald S."/>
            <person name="Brandl J."/>
            <person name="Frisvad J.C."/>
            <person name="Nielsen K.F."/>
            <person name="Lyhne E.K."/>
            <person name="Kogle M.E."/>
            <person name="Kuo A."/>
            <person name="Riley R."/>
            <person name="Clum A."/>
            <person name="Nolan M."/>
            <person name="Lipzen A."/>
            <person name="Salamov A."/>
            <person name="Henrissat B."/>
            <person name="Wiebenga A."/>
            <person name="De Vries R.P."/>
            <person name="Grigoriev I.V."/>
            <person name="Mortensen U.H."/>
            <person name="Andersen M.R."/>
            <person name="Baker S.E."/>
        </authorList>
    </citation>
    <scope>NUCLEOTIDE SEQUENCE [LARGE SCALE GENOMIC DNA]</scope>
    <source>
        <strain evidence="2 3">JOP 1030-1</strain>
    </source>
</reference>
<feature type="compositionally biased region" description="Basic and acidic residues" evidence="1">
    <location>
        <begin position="456"/>
        <end position="468"/>
    </location>
</feature>
<evidence type="ECO:0000256" key="1">
    <source>
        <dbReference type="SAM" id="MobiDB-lite"/>
    </source>
</evidence>
<feature type="region of interest" description="Disordered" evidence="1">
    <location>
        <begin position="444"/>
        <end position="480"/>
    </location>
</feature>
<dbReference type="OrthoDB" id="5376710at2759"/>
<gene>
    <name evidence="2" type="ORF">BP01DRAFT_363326</name>
</gene>